<keyword evidence="4" id="KW-1185">Reference proteome</keyword>
<comment type="caution">
    <text evidence="3">The sequence shown here is derived from an EMBL/GenBank/DDBJ whole genome shotgun (WGS) entry which is preliminary data.</text>
</comment>
<feature type="compositionally biased region" description="Polar residues" evidence="2">
    <location>
        <begin position="1261"/>
        <end position="1271"/>
    </location>
</feature>
<feature type="compositionally biased region" description="Basic and acidic residues" evidence="2">
    <location>
        <begin position="489"/>
        <end position="504"/>
    </location>
</feature>
<feature type="compositionally biased region" description="Polar residues" evidence="2">
    <location>
        <begin position="1284"/>
        <end position="1305"/>
    </location>
</feature>
<feature type="compositionally biased region" description="Pro residues" evidence="2">
    <location>
        <begin position="1250"/>
        <end position="1260"/>
    </location>
</feature>
<feature type="coiled-coil region" evidence="1">
    <location>
        <begin position="371"/>
        <end position="419"/>
    </location>
</feature>
<feature type="coiled-coil region" evidence="1">
    <location>
        <begin position="1029"/>
        <end position="1063"/>
    </location>
</feature>
<feature type="compositionally biased region" description="Pro residues" evidence="2">
    <location>
        <begin position="1273"/>
        <end position="1282"/>
    </location>
</feature>
<feature type="compositionally biased region" description="Polar residues" evidence="2">
    <location>
        <begin position="423"/>
        <end position="432"/>
    </location>
</feature>
<feature type="compositionally biased region" description="Acidic residues" evidence="2">
    <location>
        <begin position="1381"/>
        <end position="1398"/>
    </location>
</feature>
<sequence>MRKVHSHARPGNRSRWGKNNRSGNRGNGRDDEQGDGRQQPEKEMTYVSLISDDEEDGGDIATPSNKRNVSHVDDPNNGPVRKKVASGSGSGSNSSPFSADDSALGGTADMALRMSPMPQGRNIVGQLTAQLHQKQDENSQLLEKIDDMRLTSADKDAEIASLREIIQAMQQSTDNSAHGIANPAKQNASEQPVQQPTSMHQTSPSVANQPCGTCADSDALKQKLAEAQVSLTKTRNTVADQHDQIKALAEQVSSNKTALLEERATVAQHKASIDQLNQKLAAEEASSKNLQKTLSNNQAVIDQLNLKAAAEEATLAAQTKDLNAARTAIAINESTITTNESTITMNESTIKDLMEKLEYTKMQVEGGLNAWEDHEELIEKLNETIKNLKKQVAGSDTELQQARTTIEDLKRKVAYSEVELQIAGSQGSASESATRDKDDGKDGAPQTSKIIKQLQLQLQQAEQAIEKSTARAEKAEKELEKASQATAELTKEGHKSQDDEESLRTDLKTVWQATGQMEIKFEKKEKELADLKALFEQQQEKVAECEAKLQQQRQAFDQEKEELNAQIKSLRDDPVAKEAESAPQMESLNSELESLKEQLFYMESERDEFAKEVEKHAQKETQQRDQDDAMRTAFEVSQAHATLLRSQVEARNAQVADLEEKLKALQAQVDAANTWRMAAAAEHAQAVEKLKKDAETKQKQFFAQASANLQQQRAIMSQQQERIRQYEATDQSHIIRNREARIMELQGQLYAAQNTIDPRVISQNAQIGELQSALQLKNDELKSISEQLDRVFNQYQDLSDEKAENRKKITELERRNYDLAGLLQRTMEGRDRALQELADTKAALEQTERDLDFTKRQADAIDEGGDPEFAYMESAWEPKLRDAQAQHEAAARERDEALQQVTDLAAQLESLSKERDDLNQQLEATRAELAEIQDVVQELTSQLPETDNSEVDPAVKETLEKARGIQTANDITPNRTQRVPRSSMLVDTLDGLSQCHSFITNTLYSRRSIGDEDEHQFLMPARTSPLPESAVKAAKKEQLEKMIRELEKSHEETEETVRKLIIRLKGKTIKAQALEKELKVHKALLQTKDKLIDQATARLSGGANPGKETTVNIDVDLDESGGGREPQSEQEGDLKQQEDVDMEDAQPSQTPGPSQNRTLVVTFGPTRRGYKVWKAGELSKDFDRFEGNTSYALKVAFMTEKGRRIYFALRKYNNPSMNPAPSSVPPTTTTETPSAATQAAETQATATQPSSPPYGAPPLSPTTQPTATTVRPSPLPPLPPSPNWALSTTHNNLPTINQETSTSTALYPAPTPRGRGTRGRFGPTGISRFQRTSTTLAGPGQPRAYSAPQSWGGRHEDVDIDVLASQFTMESIEEPGSGMVDQEEDHGDEEEEEEEEEDLRGKGKGKARARGGRRSEGEY</sequence>
<feature type="coiled-coil region" evidence="1">
    <location>
        <begin position="259"/>
        <end position="321"/>
    </location>
</feature>
<dbReference type="Proteomes" id="UP001303160">
    <property type="component" value="Unassembled WGS sequence"/>
</dbReference>
<proteinExistence type="predicted"/>
<feature type="compositionally biased region" description="Polar residues" evidence="2">
    <location>
        <begin position="184"/>
        <end position="210"/>
    </location>
</feature>
<name>A0AAN6XFD7_9PEZI</name>
<dbReference type="EMBL" id="MU863931">
    <property type="protein sequence ID" value="KAK4199534.1"/>
    <property type="molecule type" value="Genomic_DNA"/>
</dbReference>
<reference evidence="3" key="2">
    <citation type="submission" date="2023-05" db="EMBL/GenBank/DDBJ databases">
        <authorList>
            <consortium name="Lawrence Berkeley National Laboratory"/>
            <person name="Steindorff A."/>
            <person name="Hensen N."/>
            <person name="Bonometti L."/>
            <person name="Westerberg I."/>
            <person name="Brannstrom I.O."/>
            <person name="Guillou S."/>
            <person name="Cros-Aarteil S."/>
            <person name="Calhoun S."/>
            <person name="Haridas S."/>
            <person name="Kuo A."/>
            <person name="Mondo S."/>
            <person name="Pangilinan J."/>
            <person name="Riley R."/>
            <person name="Labutti K."/>
            <person name="Andreopoulos B."/>
            <person name="Lipzen A."/>
            <person name="Chen C."/>
            <person name="Yanf M."/>
            <person name="Daum C."/>
            <person name="Ng V."/>
            <person name="Clum A."/>
            <person name="Ohm R."/>
            <person name="Martin F."/>
            <person name="Silar P."/>
            <person name="Natvig D."/>
            <person name="Lalanne C."/>
            <person name="Gautier V."/>
            <person name="Ament-Velasquez S.L."/>
            <person name="Kruys A."/>
            <person name="Hutchinson M.I."/>
            <person name="Powell A.J."/>
            <person name="Barry K."/>
            <person name="Miller A.N."/>
            <person name="Grigoriev I.V."/>
            <person name="Debuchy R."/>
            <person name="Gladieux P."/>
            <person name="Thoren M.H."/>
            <person name="Johannesson H."/>
        </authorList>
    </citation>
    <scope>NUCLEOTIDE SEQUENCE</scope>
    <source>
        <strain evidence="3">CBS 315.58</strain>
    </source>
</reference>
<feature type="compositionally biased region" description="Polar residues" evidence="2">
    <location>
        <begin position="1146"/>
        <end position="1159"/>
    </location>
</feature>
<dbReference type="PANTHER" id="PTHR45615">
    <property type="entry name" value="MYOSIN HEAVY CHAIN, NON-MUSCLE"/>
    <property type="match status" value="1"/>
</dbReference>
<keyword evidence="1" id="KW-0175">Coiled coil</keyword>
<feature type="compositionally biased region" description="Basic residues" evidence="2">
    <location>
        <begin position="1"/>
        <end position="18"/>
    </location>
</feature>
<feature type="region of interest" description="Disordered" evidence="2">
    <location>
        <begin position="172"/>
        <end position="210"/>
    </location>
</feature>
<feature type="region of interest" description="Disordered" evidence="2">
    <location>
        <begin position="1213"/>
        <end position="1419"/>
    </location>
</feature>
<feature type="region of interest" description="Disordered" evidence="2">
    <location>
        <begin position="423"/>
        <end position="446"/>
    </location>
</feature>
<feature type="region of interest" description="Disordered" evidence="2">
    <location>
        <begin position="1"/>
        <end position="114"/>
    </location>
</feature>
<feature type="region of interest" description="Disordered" evidence="2">
    <location>
        <begin position="553"/>
        <end position="589"/>
    </location>
</feature>
<feature type="compositionally biased region" description="Basic and acidic residues" evidence="2">
    <location>
        <begin position="433"/>
        <end position="442"/>
    </location>
</feature>
<feature type="region of interest" description="Disordered" evidence="2">
    <location>
        <begin position="1099"/>
        <end position="1162"/>
    </location>
</feature>
<feature type="compositionally biased region" description="Basic residues" evidence="2">
    <location>
        <begin position="1402"/>
        <end position="1412"/>
    </location>
</feature>
<organism evidence="3 4">
    <name type="scientific">Triangularia verruculosa</name>
    <dbReference type="NCBI Taxonomy" id="2587418"/>
    <lineage>
        <taxon>Eukaryota</taxon>
        <taxon>Fungi</taxon>
        <taxon>Dikarya</taxon>
        <taxon>Ascomycota</taxon>
        <taxon>Pezizomycotina</taxon>
        <taxon>Sordariomycetes</taxon>
        <taxon>Sordariomycetidae</taxon>
        <taxon>Sordariales</taxon>
        <taxon>Podosporaceae</taxon>
        <taxon>Triangularia</taxon>
    </lineage>
</organism>
<evidence type="ECO:0000256" key="2">
    <source>
        <dbReference type="SAM" id="MobiDB-lite"/>
    </source>
</evidence>
<feature type="coiled-coil region" evidence="1">
    <location>
        <begin position="641"/>
        <end position="729"/>
    </location>
</feature>
<feature type="coiled-coil region" evidence="1">
    <location>
        <begin position="767"/>
        <end position="942"/>
    </location>
</feature>
<evidence type="ECO:0000313" key="3">
    <source>
        <dbReference type="EMBL" id="KAK4199534.1"/>
    </source>
</evidence>
<dbReference type="PANTHER" id="PTHR45615:SF63">
    <property type="entry name" value="CHROMOSOME UNDETERMINED SCAFFOLD_10, WHOLE GENOME SHOTGUN SEQUENCE"/>
    <property type="match status" value="1"/>
</dbReference>
<protein>
    <submittedName>
        <fullName evidence="3">Uncharacterized protein</fullName>
    </submittedName>
</protein>
<gene>
    <name evidence="3" type="ORF">QBC40DRAFT_176121</name>
</gene>
<feature type="compositionally biased region" description="Low complexity" evidence="2">
    <location>
        <begin position="85"/>
        <end position="103"/>
    </location>
</feature>
<feature type="compositionally biased region" description="Low complexity" evidence="2">
    <location>
        <begin position="1219"/>
        <end position="1249"/>
    </location>
</feature>
<accession>A0AAN6XFD7</accession>
<evidence type="ECO:0000313" key="4">
    <source>
        <dbReference type="Proteomes" id="UP001303160"/>
    </source>
</evidence>
<feature type="compositionally biased region" description="Polar residues" evidence="2">
    <location>
        <begin position="1327"/>
        <end position="1336"/>
    </location>
</feature>
<feature type="region of interest" description="Disordered" evidence="2">
    <location>
        <begin position="465"/>
        <end position="504"/>
    </location>
</feature>
<feature type="compositionally biased region" description="Basic and acidic residues" evidence="2">
    <location>
        <begin position="465"/>
        <end position="481"/>
    </location>
</feature>
<feature type="compositionally biased region" description="Basic and acidic residues" evidence="2">
    <location>
        <begin position="556"/>
        <end position="580"/>
    </location>
</feature>
<feature type="coiled-coil region" evidence="1">
    <location>
        <begin position="124"/>
        <end position="151"/>
    </location>
</feature>
<reference evidence="3" key="1">
    <citation type="journal article" date="2023" name="Mol. Phylogenet. Evol.">
        <title>Genome-scale phylogeny and comparative genomics of the fungal order Sordariales.</title>
        <authorList>
            <person name="Hensen N."/>
            <person name="Bonometti L."/>
            <person name="Westerberg I."/>
            <person name="Brannstrom I.O."/>
            <person name="Guillou S."/>
            <person name="Cros-Aarteil S."/>
            <person name="Calhoun S."/>
            <person name="Haridas S."/>
            <person name="Kuo A."/>
            <person name="Mondo S."/>
            <person name="Pangilinan J."/>
            <person name="Riley R."/>
            <person name="LaButti K."/>
            <person name="Andreopoulos B."/>
            <person name="Lipzen A."/>
            <person name="Chen C."/>
            <person name="Yan M."/>
            <person name="Daum C."/>
            <person name="Ng V."/>
            <person name="Clum A."/>
            <person name="Steindorff A."/>
            <person name="Ohm R.A."/>
            <person name="Martin F."/>
            <person name="Silar P."/>
            <person name="Natvig D.O."/>
            <person name="Lalanne C."/>
            <person name="Gautier V."/>
            <person name="Ament-Velasquez S.L."/>
            <person name="Kruys A."/>
            <person name="Hutchinson M.I."/>
            <person name="Powell A.J."/>
            <person name="Barry K."/>
            <person name="Miller A.N."/>
            <person name="Grigoriev I.V."/>
            <person name="Debuchy R."/>
            <person name="Gladieux P."/>
            <person name="Hiltunen Thoren M."/>
            <person name="Johannesson H."/>
        </authorList>
    </citation>
    <scope>NUCLEOTIDE SEQUENCE</scope>
    <source>
        <strain evidence="3">CBS 315.58</strain>
    </source>
</reference>
<feature type="compositionally biased region" description="Basic and acidic residues" evidence="2">
    <location>
        <begin position="27"/>
        <end position="44"/>
    </location>
</feature>
<evidence type="ECO:0000256" key="1">
    <source>
        <dbReference type="SAM" id="Coils"/>
    </source>
</evidence>